<sequence>MITPVVAMSRMLGVHSFIKELFHVLSVLASRQKVPAIRCPYETLNQGGETAVIDGIFKPR</sequence>
<organism evidence="1 2">
    <name type="scientific">Holothuria leucospilota</name>
    <name type="common">Black long sea cucumber</name>
    <name type="synonym">Mertensiothuria leucospilota</name>
    <dbReference type="NCBI Taxonomy" id="206669"/>
    <lineage>
        <taxon>Eukaryota</taxon>
        <taxon>Metazoa</taxon>
        <taxon>Echinodermata</taxon>
        <taxon>Eleutherozoa</taxon>
        <taxon>Echinozoa</taxon>
        <taxon>Holothuroidea</taxon>
        <taxon>Aspidochirotacea</taxon>
        <taxon>Aspidochirotida</taxon>
        <taxon>Holothuriidae</taxon>
        <taxon>Holothuria</taxon>
    </lineage>
</organism>
<evidence type="ECO:0000313" key="1">
    <source>
        <dbReference type="EMBL" id="KAJ8040838.1"/>
    </source>
</evidence>
<keyword evidence="2" id="KW-1185">Reference proteome</keyword>
<comment type="caution">
    <text evidence="1">The sequence shown here is derived from an EMBL/GenBank/DDBJ whole genome shotgun (WGS) entry which is preliminary data.</text>
</comment>
<dbReference type="Proteomes" id="UP001152320">
    <property type="component" value="Chromosome 6"/>
</dbReference>
<evidence type="ECO:0000313" key="2">
    <source>
        <dbReference type="Proteomes" id="UP001152320"/>
    </source>
</evidence>
<gene>
    <name evidence="1" type="ORF">HOLleu_15253</name>
</gene>
<dbReference type="AlphaFoldDB" id="A0A9Q1C9V1"/>
<name>A0A9Q1C9V1_HOLLE</name>
<proteinExistence type="predicted"/>
<dbReference type="EMBL" id="JAIZAY010000006">
    <property type="protein sequence ID" value="KAJ8040838.1"/>
    <property type="molecule type" value="Genomic_DNA"/>
</dbReference>
<reference evidence="1" key="1">
    <citation type="submission" date="2021-10" db="EMBL/GenBank/DDBJ databases">
        <title>Tropical sea cucumber genome reveals ecological adaptation and Cuvierian tubules defense mechanism.</title>
        <authorList>
            <person name="Chen T."/>
        </authorList>
    </citation>
    <scope>NUCLEOTIDE SEQUENCE</scope>
    <source>
        <strain evidence="1">Nanhai2018</strain>
        <tissue evidence="1">Muscle</tissue>
    </source>
</reference>
<accession>A0A9Q1C9V1</accession>
<protein>
    <submittedName>
        <fullName evidence="1">Uncharacterized protein</fullName>
    </submittedName>
</protein>